<organism evidence="4 5">
    <name type="scientific">Agrobacterium arsenijevicii</name>
    <dbReference type="NCBI Taxonomy" id="1585697"/>
    <lineage>
        <taxon>Bacteria</taxon>
        <taxon>Pseudomonadati</taxon>
        <taxon>Pseudomonadota</taxon>
        <taxon>Alphaproteobacteria</taxon>
        <taxon>Hyphomicrobiales</taxon>
        <taxon>Rhizobiaceae</taxon>
        <taxon>Rhizobium/Agrobacterium group</taxon>
        <taxon>Agrobacterium</taxon>
    </lineage>
</organism>
<dbReference type="EMBL" id="JWIT01000020">
    <property type="protein sequence ID" value="KJF71203.1"/>
    <property type="molecule type" value="Genomic_DNA"/>
</dbReference>
<proteinExistence type="inferred from homology"/>
<dbReference type="RefSeq" id="WP_045022770.1">
    <property type="nucleotide sequence ID" value="NZ_JWIT01000020.1"/>
</dbReference>
<reference evidence="4 5" key="1">
    <citation type="submission" date="2014-12" db="EMBL/GenBank/DDBJ databases">
        <authorList>
            <person name="Kuzmanovic N."/>
            <person name="Pulawska J."/>
            <person name="Obradovic A."/>
        </authorList>
    </citation>
    <scope>NUCLEOTIDE SEQUENCE [LARGE SCALE GENOMIC DNA]</scope>
    <source>
        <strain evidence="4 5">KFB 330</strain>
    </source>
</reference>
<keyword evidence="5" id="KW-1185">Reference proteome</keyword>
<comment type="similarity">
    <text evidence="1">Belongs to the 'GDXG' lipolytic enzyme family.</text>
</comment>
<dbReference type="InterPro" id="IPR013094">
    <property type="entry name" value="AB_hydrolase_3"/>
</dbReference>
<dbReference type="SUPFAM" id="SSF53474">
    <property type="entry name" value="alpha/beta-Hydrolases"/>
    <property type="match status" value="1"/>
</dbReference>
<evidence type="ECO:0000313" key="4">
    <source>
        <dbReference type="EMBL" id="KJF71203.1"/>
    </source>
</evidence>
<dbReference type="Proteomes" id="UP000032564">
    <property type="component" value="Unassembled WGS sequence"/>
</dbReference>
<accession>A0ABR5D2B1</accession>
<comment type="caution">
    <text evidence="4">The sequence shown here is derived from an EMBL/GenBank/DDBJ whole genome shotgun (WGS) entry which is preliminary data.</text>
</comment>
<name>A0ABR5D2B1_9HYPH</name>
<dbReference type="InterPro" id="IPR029058">
    <property type="entry name" value="AB_hydrolase_fold"/>
</dbReference>
<dbReference type="Gene3D" id="3.40.50.1820">
    <property type="entry name" value="alpha/beta hydrolase"/>
    <property type="match status" value="1"/>
</dbReference>
<protein>
    <submittedName>
        <fullName evidence="4">Esterase</fullName>
    </submittedName>
</protein>
<dbReference type="PANTHER" id="PTHR48081:SF30">
    <property type="entry name" value="ACETYL-HYDROLASE LIPR-RELATED"/>
    <property type="match status" value="1"/>
</dbReference>
<evidence type="ECO:0000256" key="2">
    <source>
        <dbReference type="ARBA" id="ARBA00022801"/>
    </source>
</evidence>
<evidence type="ECO:0000256" key="1">
    <source>
        <dbReference type="ARBA" id="ARBA00010515"/>
    </source>
</evidence>
<sequence length="311" mass="32861">MPITPAVQQRIDAWNAASSSFGPLLMGQRGDWAVEREKYDAVLAQHPTPDGVSISQIDMGGVAATLVTPEDAEEGRVLLYIHGGGYIGGSPRAYHGLAGHYAKLLKAVVYMPDYRLAPEHPFPAAIDDTLASYKWLLDNGHDSRSIAFSGDSAGGAMVVSVMVAARNAGLALPAAGVAISPWANLEHSGSSMTTRDGIDPTVSLAGLDLMAKAFLNGALKNNPDASPVFADVRGLPPILVQIGESEVMLSDAIRLATHLAENRVRVSLEVWPGMFHVWHMFAAILPEGMQALKGAAVFLQGALSADAAQKF</sequence>
<gene>
    <name evidence="4" type="ORF">RP75_22465</name>
</gene>
<dbReference type="Pfam" id="PF07859">
    <property type="entry name" value="Abhydrolase_3"/>
    <property type="match status" value="1"/>
</dbReference>
<keyword evidence="2" id="KW-0378">Hydrolase</keyword>
<feature type="domain" description="Alpha/beta hydrolase fold-3" evidence="3">
    <location>
        <begin position="78"/>
        <end position="280"/>
    </location>
</feature>
<evidence type="ECO:0000259" key="3">
    <source>
        <dbReference type="Pfam" id="PF07859"/>
    </source>
</evidence>
<evidence type="ECO:0000313" key="5">
    <source>
        <dbReference type="Proteomes" id="UP000032564"/>
    </source>
</evidence>
<dbReference type="PANTHER" id="PTHR48081">
    <property type="entry name" value="AB HYDROLASE SUPERFAMILY PROTEIN C4A8.06C"/>
    <property type="match status" value="1"/>
</dbReference>
<dbReference type="InterPro" id="IPR050300">
    <property type="entry name" value="GDXG_lipolytic_enzyme"/>
</dbReference>